<comment type="cofactor">
    <cofactor evidence="1">
        <name>[4Fe-4S] cluster</name>
        <dbReference type="ChEBI" id="CHEBI:49883"/>
    </cofactor>
</comment>
<dbReference type="Pfam" id="PF06968">
    <property type="entry name" value="BATS"/>
    <property type="match status" value="1"/>
</dbReference>
<dbReference type="InterPro" id="IPR012726">
    <property type="entry name" value="ThiH"/>
</dbReference>
<dbReference type="Proteomes" id="UP000334923">
    <property type="component" value="Unassembled WGS sequence"/>
</dbReference>
<dbReference type="GO" id="GO:0005506">
    <property type="term" value="F:iron ion binding"/>
    <property type="evidence" value="ECO:0007669"/>
    <property type="project" value="InterPro"/>
</dbReference>
<gene>
    <name evidence="8" type="primary">thiH</name>
    <name evidence="8" type="ORF">MAMT_00267</name>
</gene>
<dbReference type="EC" id="4.1.99.19" evidence="8"/>
<feature type="domain" description="Radical SAM core" evidence="7">
    <location>
        <begin position="50"/>
        <end position="291"/>
    </location>
</feature>
<keyword evidence="2" id="KW-0004">4Fe-4S</keyword>
<dbReference type="InterPro" id="IPR058240">
    <property type="entry name" value="rSAM_sf"/>
</dbReference>
<name>A0A5E6MGW8_9BACT</name>
<sequence>MAFSDQLAEGSFPFFREQARFRSLLEPKTAPELEAMAQEAHNLTTQFFGKTVRLFAPLYLSNECVNVCRYCGFSRSNPILRLTLSPEEVESEARCLAEQGFRSILLVAGEHPKWVSPGYVASCIRRIRLYFPSISIEIAPLETEEYREIVEAGAEGVVIYQETYLPEAYASLHLSGPKRDFVWRLQAPERAYRAGFRRIGIGALLGLAPWRQEAFALAAHAAWLLKHAWRSSLTLSLPRLRPAAGGFSPEYPVSDREFVQLHCALRMIFPQVALVLSTREAPSLRERLIPLGVTLLSAGSRTDPGGYTGAGRERLHRTVHGRLEALASAESADEATGQFSLSDERPPRVIVDRIRELGYEPVWKDWEECLTNNSSA</sequence>
<keyword evidence="6" id="KW-0411">Iron-sulfur</keyword>
<dbReference type="RefSeq" id="WP_142659136.1">
    <property type="nucleotide sequence ID" value="NZ_CABFVA020000010.1"/>
</dbReference>
<evidence type="ECO:0000313" key="9">
    <source>
        <dbReference type="Proteomes" id="UP000334923"/>
    </source>
</evidence>
<dbReference type="SFLD" id="SFLDG01081">
    <property type="entry name" value="cleavage_of_the_Ca-Cb_bond_in"/>
    <property type="match status" value="1"/>
</dbReference>
<evidence type="ECO:0000256" key="1">
    <source>
        <dbReference type="ARBA" id="ARBA00001966"/>
    </source>
</evidence>
<evidence type="ECO:0000256" key="3">
    <source>
        <dbReference type="ARBA" id="ARBA00022691"/>
    </source>
</evidence>
<keyword evidence="3" id="KW-0949">S-adenosyl-L-methionine</keyword>
<keyword evidence="9" id="KW-1185">Reference proteome</keyword>
<protein>
    <submittedName>
        <fullName evidence="8">2-iminoacetate synthase</fullName>
        <ecNumber evidence="8">4.1.99.19</ecNumber>
    </submittedName>
</protein>
<dbReference type="InterPro" id="IPR034428">
    <property type="entry name" value="ThiH/NoCL/HydG-like"/>
</dbReference>
<dbReference type="Pfam" id="PF04055">
    <property type="entry name" value="Radical_SAM"/>
    <property type="match status" value="1"/>
</dbReference>
<proteinExistence type="predicted"/>
<dbReference type="NCBIfam" id="TIGR02351">
    <property type="entry name" value="thiH"/>
    <property type="match status" value="1"/>
</dbReference>
<dbReference type="EMBL" id="CABFVA020000010">
    <property type="protein sequence ID" value="VVM04725.1"/>
    <property type="molecule type" value="Genomic_DNA"/>
</dbReference>
<keyword evidence="4" id="KW-0479">Metal-binding</keyword>
<dbReference type="InterPro" id="IPR013785">
    <property type="entry name" value="Aldolase_TIM"/>
</dbReference>
<keyword evidence="8" id="KW-0456">Lyase</keyword>
<evidence type="ECO:0000256" key="2">
    <source>
        <dbReference type="ARBA" id="ARBA00022485"/>
    </source>
</evidence>
<evidence type="ECO:0000256" key="5">
    <source>
        <dbReference type="ARBA" id="ARBA00023004"/>
    </source>
</evidence>
<evidence type="ECO:0000256" key="4">
    <source>
        <dbReference type="ARBA" id="ARBA00022723"/>
    </source>
</evidence>
<keyword evidence="5" id="KW-0408">Iron</keyword>
<dbReference type="SFLD" id="SFLDS00029">
    <property type="entry name" value="Radical_SAM"/>
    <property type="match status" value="1"/>
</dbReference>
<dbReference type="SMART" id="SM00876">
    <property type="entry name" value="BATS"/>
    <property type="match status" value="1"/>
</dbReference>
<dbReference type="PANTHER" id="PTHR43583">
    <property type="entry name" value="2-IMINOACETATE SYNTHASE"/>
    <property type="match status" value="1"/>
</dbReference>
<evidence type="ECO:0000313" key="8">
    <source>
        <dbReference type="EMBL" id="VVM04725.1"/>
    </source>
</evidence>
<dbReference type="InterPro" id="IPR010722">
    <property type="entry name" value="BATS_dom"/>
</dbReference>
<dbReference type="Gene3D" id="3.20.20.70">
    <property type="entry name" value="Aldolase class I"/>
    <property type="match status" value="1"/>
</dbReference>
<dbReference type="OrthoDB" id="9801120at2"/>
<dbReference type="SFLD" id="SFLDF00301">
    <property type="entry name" value="2-iminoacetate_synthase_(ThiH)"/>
    <property type="match status" value="1"/>
</dbReference>
<dbReference type="GO" id="GO:0051539">
    <property type="term" value="F:4 iron, 4 sulfur cluster binding"/>
    <property type="evidence" value="ECO:0007669"/>
    <property type="project" value="UniProtKB-KW"/>
</dbReference>
<dbReference type="GO" id="GO:0036355">
    <property type="term" value="F:2-iminoacetate synthase activity"/>
    <property type="evidence" value="ECO:0007669"/>
    <property type="project" value="UniProtKB-EC"/>
</dbReference>
<reference evidence="8 9" key="1">
    <citation type="submission" date="2019-09" db="EMBL/GenBank/DDBJ databases">
        <authorList>
            <person name="Cremers G."/>
        </authorList>
    </citation>
    <scope>NUCLEOTIDE SEQUENCE [LARGE SCALE GENOMIC DNA]</scope>
    <source>
        <strain evidence="8">4A</strain>
    </source>
</reference>
<dbReference type="SUPFAM" id="SSF102114">
    <property type="entry name" value="Radical SAM enzymes"/>
    <property type="match status" value="1"/>
</dbReference>
<accession>A0A5E6MGW8</accession>
<dbReference type="PROSITE" id="PS51918">
    <property type="entry name" value="RADICAL_SAM"/>
    <property type="match status" value="1"/>
</dbReference>
<dbReference type="PANTHER" id="PTHR43583:SF1">
    <property type="entry name" value="2-IMINOACETATE SYNTHASE"/>
    <property type="match status" value="1"/>
</dbReference>
<dbReference type="AlphaFoldDB" id="A0A5E6MGW8"/>
<organism evidence="8 9">
    <name type="scientific">Methylacidimicrobium tartarophylax</name>
    <dbReference type="NCBI Taxonomy" id="1041768"/>
    <lineage>
        <taxon>Bacteria</taxon>
        <taxon>Pseudomonadati</taxon>
        <taxon>Verrucomicrobiota</taxon>
        <taxon>Methylacidimicrobium</taxon>
    </lineage>
</organism>
<dbReference type="CDD" id="cd01335">
    <property type="entry name" value="Radical_SAM"/>
    <property type="match status" value="1"/>
</dbReference>
<evidence type="ECO:0000259" key="7">
    <source>
        <dbReference type="PROSITE" id="PS51918"/>
    </source>
</evidence>
<evidence type="ECO:0000256" key="6">
    <source>
        <dbReference type="ARBA" id="ARBA00023014"/>
    </source>
</evidence>
<dbReference type="SFLD" id="SFLDG01060">
    <property type="entry name" value="BATS_domain_containing"/>
    <property type="match status" value="1"/>
</dbReference>
<dbReference type="InterPro" id="IPR007197">
    <property type="entry name" value="rSAM"/>
</dbReference>